<dbReference type="Proteomes" id="UP000239388">
    <property type="component" value="Unassembled WGS sequence"/>
</dbReference>
<evidence type="ECO:0000313" key="3">
    <source>
        <dbReference type="EMBL" id="PQO34016.1"/>
    </source>
</evidence>
<evidence type="ECO:0000313" key="4">
    <source>
        <dbReference type="Proteomes" id="UP000239388"/>
    </source>
</evidence>
<evidence type="ECO:0008006" key="5">
    <source>
        <dbReference type="Google" id="ProtNLM"/>
    </source>
</evidence>
<dbReference type="EMBL" id="PUIB01000017">
    <property type="protein sequence ID" value="PQO34016.1"/>
    <property type="molecule type" value="Genomic_DNA"/>
</dbReference>
<feature type="transmembrane region" description="Helical" evidence="2">
    <location>
        <begin position="344"/>
        <end position="364"/>
    </location>
</feature>
<comment type="caution">
    <text evidence="3">The sequence shown here is derived from an EMBL/GenBank/DDBJ whole genome shotgun (WGS) entry which is preliminary data.</text>
</comment>
<reference evidence="3 4" key="1">
    <citation type="submission" date="2018-02" db="EMBL/GenBank/DDBJ databases">
        <title>Comparative genomes isolates from brazilian mangrove.</title>
        <authorList>
            <person name="Araujo J.E."/>
            <person name="Taketani R.G."/>
            <person name="Silva M.C.P."/>
            <person name="Loureco M.V."/>
            <person name="Andreote F.D."/>
        </authorList>
    </citation>
    <scope>NUCLEOTIDE SEQUENCE [LARGE SCALE GENOMIC DNA]</scope>
    <source>
        <strain evidence="3 4">NAP PRIS-MGV</strain>
    </source>
</reference>
<protein>
    <recommendedName>
        <fullName evidence="5">Tyrosine kinase G-rich domain-containing protein</fullName>
    </recommendedName>
</protein>
<accession>A0A2S8FP95</accession>
<feature type="transmembrane region" description="Helical" evidence="2">
    <location>
        <begin position="311"/>
        <end position="332"/>
    </location>
</feature>
<evidence type="ECO:0000256" key="2">
    <source>
        <dbReference type="SAM" id="Phobius"/>
    </source>
</evidence>
<name>A0A2S8FP95_9BACT</name>
<feature type="coiled-coil region" evidence="1">
    <location>
        <begin position="253"/>
        <end position="280"/>
    </location>
</feature>
<organism evidence="3 4">
    <name type="scientific">Blastopirellula marina</name>
    <dbReference type="NCBI Taxonomy" id="124"/>
    <lineage>
        <taxon>Bacteria</taxon>
        <taxon>Pseudomonadati</taxon>
        <taxon>Planctomycetota</taxon>
        <taxon>Planctomycetia</taxon>
        <taxon>Pirellulales</taxon>
        <taxon>Pirellulaceae</taxon>
        <taxon>Blastopirellula</taxon>
    </lineage>
</organism>
<keyword evidence="2" id="KW-0472">Membrane</keyword>
<keyword evidence="1" id="KW-0175">Coiled coil</keyword>
<keyword evidence="2" id="KW-1133">Transmembrane helix</keyword>
<gene>
    <name evidence="3" type="ORF">C5Y98_17545</name>
</gene>
<dbReference type="AlphaFoldDB" id="A0A2S8FP95"/>
<sequence length="434" mass="47421">MAVVLVGLPWCQTEQSGYVADGTAMVTSDSPEPEAHAHLQPMMDEILKQTTADAEFAAYLNQHPELKQELRAKTNQDAIELFRRRLEVDPTRVGGKITIHLRFFASDRKLCTDVMSQFLIDFQDKFDAWKREKSSAITTSLSQELAAAQAKLNQIDGELQRYQKEAAVQPPSQTATANVPKVSPEWAAISMELKEARQVLQQLLITRTERHPLVVDQNDKIASLTKQLSSTAKYPVPVNATPQSLDEQKGALAAERQFQIDDLQKQRKEVEARLTTLAHRKQDADQALGFIQGIHMEVPGDQVQVATIGGVWKMGALLVLGGWVIFLGLIAFQMAWSASRPVPIRSAGTLASATSVPVVATISIAGSSIPMPTGRSLVGPCSFLLTRAAELTVIGVLGLVLLATQTNPQLGDLLHDDPLGVVRESLRVLFPSAQ</sequence>
<evidence type="ECO:0000256" key="1">
    <source>
        <dbReference type="SAM" id="Coils"/>
    </source>
</evidence>
<feature type="transmembrane region" description="Helical" evidence="2">
    <location>
        <begin position="384"/>
        <end position="403"/>
    </location>
</feature>
<keyword evidence="2" id="KW-0812">Transmembrane</keyword>
<proteinExistence type="predicted"/>